<dbReference type="InterPro" id="IPR053149">
    <property type="entry name" value="TPK"/>
</dbReference>
<dbReference type="Pfam" id="PF04265">
    <property type="entry name" value="TPK_B1_binding"/>
    <property type="match status" value="1"/>
</dbReference>
<evidence type="ECO:0000256" key="2">
    <source>
        <dbReference type="ARBA" id="ARBA00022741"/>
    </source>
</evidence>
<dbReference type="HOGENOM" id="CLU_044237_1_0_4"/>
<evidence type="ECO:0000313" key="8">
    <source>
        <dbReference type="Proteomes" id="UP000004088"/>
    </source>
</evidence>
<dbReference type="EMBL" id="AEWV01000015">
    <property type="protein sequence ID" value="EGC17730.1"/>
    <property type="molecule type" value="Genomic_DNA"/>
</dbReference>
<accession>F0EYX2</accession>
<dbReference type="AlphaFoldDB" id="F0EYX2"/>
<keyword evidence="8" id="KW-1185">Reference proteome</keyword>
<evidence type="ECO:0000256" key="4">
    <source>
        <dbReference type="ARBA" id="ARBA00022840"/>
    </source>
</evidence>
<sequence length="241" mass="26404">MCWLLFGHSKSSLHRNPNTTAAMTTIAFCAGSARPYLAALDQIPADVLVGVDAGANALAEHGRIPDWAVGDFDSIEPPAECRRIVRLPAQKDDTDLEAALSLVLAHYPPENIDRIVILGALGAGRLDHLLANVWLAYQPRFAPYLTKMLWLEHNNRMQFFQAGEHVWQRDADKKYVSFIGMTPIKSLSLSGLLYPLDNAQFARPMALVSNECLGGEMRFSFKSGLLCGIQSSDLPPSAAAK</sequence>
<dbReference type="PANTHER" id="PTHR41299:SF1">
    <property type="entry name" value="THIAMINE PYROPHOSPHOKINASE"/>
    <property type="match status" value="1"/>
</dbReference>
<evidence type="ECO:0000256" key="5">
    <source>
        <dbReference type="NCBIfam" id="TIGR01378"/>
    </source>
</evidence>
<name>F0EYX2_9NEIS</name>
<dbReference type="PANTHER" id="PTHR41299">
    <property type="entry name" value="THIAMINE PYROPHOSPHOKINASE"/>
    <property type="match status" value="1"/>
</dbReference>
<keyword evidence="4" id="KW-0067">ATP-binding</keyword>
<dbReference type="GO" id="GO:0004788">
    <property type="term" value="F:thiamine diphosphokinase activity"/>
    <property type="evidence" value="ECO:0007669"/>
    <property type="project" value="UniProtKB-UniRule"/>
</dbReference>
<evidence type="ECO:0000256" key="1">
    <source>
        <dbReference type="ARBA" id="ARBA00022679"/>
    </source>
</evidence>
<dbReference type="InterPro" id="IPR006282">
    <property type="entry name" value="Thi_PPkinase"/>
</dbReference>
<dbReference type="CDD" id="cd07995">
    <property type="entry name" value="TPK"/>
    <property type="match status" value="1"/>
</dbReference>
<dbReference type="InterPro" id="IPR036759">
    <property type="entry name" value="TPK_catalytic_sf"/>
</dbReference>
<dbReference type="GO" id="GO:0005524">
    <property type="term" value="F:ATP binding"/>
    <property type="evidence" value="ECO:0007669"/>
    <property type="project" value="UniProtKB-KW"/>
</dbReference>
<dbReference type="NCBIfam" id="TIGR01378">
    <property type="entry name" value="thi_PPkinase"/>
    <property type="match status" value="1"/>
</dbReference>
<dbReference type="GO" id="GO:0006772">
    <property type="term" value="P:thiamine metabolic process"/>
    <property type="evidence" value="ECO:0007669"/>
    <property type="project" value="UniProtKB-UniRule"/>
</dbReference>
<dbReference type="GO" id="GO:0009229">
    <property type="term" value="P:thiamine diphosphate biosynthetic process"/>
    <property type="evidence" value="ECO:0007669"/>
    <property type="project" value="InterPro"/>
</dbReference>
<gene>
    <name evidence="7" type="ORF">HMPREF9098_1056</name>
</gene>
<comment type="caution">
    <text evidence="7">The sequence shown here is derived from an EMBL/GenBank/DDBJ whole genome shotgun (WGS) entry which is preliminary data.</text>
</comment>
<evidence type="ECO:0000256" key="3">
    <source>
        <dbReference type="ARBA" id="ARBA00022777"/>
    </source>
</evidence>
<reference evidence="7 8" key="1">
    <citation type="submission" date="2011-01" db="EMBL/GenBank/DDBJ databases">
        <authorList>
            <person name="Muzny D."/>
            <person name="Qin X."/>
            <person name="Deng J."/>
            <person name="Jiang H."/>
            <person name="Liu Y."/>
            <person name="Qu J."/>
            <person name="Song X.-Z."/>
            <person name="Zhang L."/>
            <person name="Thornton R."/>
            <person name="Coyle M."/>
            <person name="Francisco L."/>
            <person name="Jackson L."/>
            <person name="Javaid M."/>
            <person name="Korchina V."/>
            <person name="Kovar C."/>
            <person name="Mata R."/>
            <person name="Mathew T."/>
            <person name="Ngo R."/>
            <person name="Nguyen L."/>
            <person name="Nguyen N."/>
            <person name="Okwuonu G."/>
            <person name="Ongeri F."/>
            <person name="Pham C."/>
            <person name="Simmons D."/>
            <person name="Wilczek-Boney K."/>
            <person name="Hale W."/>
            <person name="Jakkamsetti A."/>
            <person name="Pham P."/>
            <person name="Ruth R."/>
            <person name="San Lucas F."/>
            <person name="Warren J."/>
            <person name="Zhang J."/>
            <person name="Zhao Z."/>
            <person name="Zhou C."/>
            <person name="Zhu D."/>
            <person name="Lee S."/>
            <person name="Bess C."/>
            <person name="Blankenburg K."/>
            <person name="Forbes L."/>
            <person name="Fu Q."/>
            <person name="Gubbala S."/>
            <person name="Hirani K."/>
            <person name="Jayaseelan J.C."/>
            <person name="Lara F."/>
            <person name="Munidasa M."/>
            <person name="Palculict T."/>
            <person name="Patil S."/>
            <person name="Pu L.-L."/>
            <person name="Saada N."/>
            <person name="Tang L."/>
            <person name="Weissenberger G."/>
            <person name="Zhu Y."/>
            <person name="Hemphill L."/>
            <person name="Shang Y."/>
            <person name="Youmans B."/>
            <person name="Ayvaz T."/>
            <person name="Ross M."/>
            <person name="Santibanez J."/>
            <person name="Aqrawi P."/>
            <person name="Gross S."/>
            <person name="Joshi V."/>
            <person name="Fowler G."/>
            <person name="Nazareth L."/>
            <person name="Reid J."/>
            <person name="Worley K."/>
            <person name="Petrosino J."/>
            <person name="Highlander S."/>
            <person name="Gibbs R."/>
        </authorList>
    </citation>
    <scope>NUCLEOTIDE SEQUENCE [LARGE SCALE GENOMIC DNA]</scope>
    <source>
        <strain evidence="7 8">ATCC 33394</strain>
    </source>
</reference>
<protein>
    <recommendedName>
        <fullName evidence="5">Thiamine diphosphokinase</fullName>
        <ecNumber evidence="5">2.7.6.2</ecNumber>
    </recommendedName>
</protein>
<dbReference type="GO" id="GO:0016301">
    <property type="term" value="F:kinase activity"/>
    <property type="evidence" value="ECO:0007669"/>
    <property type="project" value="UniProtKB-KW"/>
</dbReference>
<dbReference type="EC" id="2.7.6.2" evidence="5"/>
<evidence type="ECO:0000259" key="6">
    <source>
        <dbReference type="SMART" id="SM00983"/>
    </source>
</evidence>
<dbReference type="SMART" id="SM00983">
    <property type="entry name" value="TPK_B1_binding"/>
    <property type="match status" value="1"/>
</dbReference>
<dbReference type="RefSeq" id="WP_003782470.1">
    <property type="nucleotide sequence ID" value="NZ_GL870929.1"/>
</dbReference>
<dbReference type="InterPro" id="IPR007371">
    <property type="entry name" value="TPK_catalytic"/>
</dbReference>
<keyword evidence="3 7" id="KW-0418">Kinase</keyword>
<dbReference type="Pfam" id="PF04263">
    <property type="entry name" value="TPK_catalytic"/>
    <property type="match status" value="1"/>
</dbReference>
<evidence type="ECO:0000313" key="7">
    <source>
        <dbReference type="EMBL" id="EGC17730.1"/>
    </source>
</evidence>
<dbReference type="InterPro" id="IPR007373">
    <property type="entry name" value="Thiamin_PyroPKinase_B1-bd"/>
</dbReference>
<dbReference type="Proteomes" id="UP000004088">
    <property type="component" value="Unassembled WGS sequence"/>
</dbReference>
<organism evidence="7 8">
    <name type="scientific">Kingella denitrificans ATCC 33394</name>
    <dbReference type="NCBI Taxonomy" id="888741"/>
    <lineage>
        <taxon>Bacteria</taxon>
        <taxon>Pseudomonadati</taxon>
        <taxon>Pseudomonadota</taxon>
        <taxon>Betaproteobacteria</taxon>
        <taxon>Neisseriales</taxon>
        <taxon>Neisseriaceae</taxon>
        <taxon>Kingella</taxon>
    </lineage>
</organism>
<dbReference type="GO" id="GO:0030975">
    <property type="term" value="F:thiamine binding"/>
    <property type="evidence" value="ECO:0007669"/>
    <property type="project" value="InterPro"/>
</dbReference>
<proteinExistence type="predicted"/>
<dbReference type="SUPFAM" id="SSF63999">
    <property type="entry name" value="Thiamin pyrophosphokinase, catalytic domain"/>
    <property type="match status" value="1"/>
</dbReference>
<keyword evidence="2" id="KW-0547">Nucleotide-binding</keyword>
<feature type="domain" description="Thiamin pyrophosphokinase thiamin-binding" evidence="6">
    <location>
        <begin position="163"/>
        <end position="226"/>
    </location>
</feature>
<dbReference type="STRING" id="888741.HMPREF9098_1056"/>
<keyword evidence="1 7" id="KW-0808">Transferase</keyword>
<dbReference type="Gene3D" id="3.40.50.10240">
    <property type="entry name" value="Thiamin pyrophosphokinase, catalytic domain"/>
    <property type="match status" value="1"/>
</dbReference>